<dbReference type="RefSeq" id="WP_106583900.1">
    <property type="nucleotide sequence ID" value="NZ_PYGA01000011.1"/>
</dbReference>
<feature type="compositionally biased region" description="Polar residues" evidence="5">
    <location>
        <begin position="349"/>
        <end position="363"/>
    </location>
</feature>
<keyword evidence="2" id="KW-0547">Nucleotide-binding</keyword>
<dbReference type="InterPro" id="IPR000719">
    <property type="entry name" value="Prot_kinase_dom"/>
</dbReference>
<dbReference type="PROSITE" id="PS00108">
    <property type="entry name" value="PROTEIN_KINASE_ST"/>
    <property type="match status" value="1"/>
</dbReference>
<dbReference type="PANTHER" id="PTHR43289:SF34">
    <property type="entry name" value="SERINE_THREONINE-PROTEIN KINASE YBDM-RELATED"/>
    <property type="match status" value="1"/>
</dbReference>
<keyword evidence="6" id="KW-0812">Transmembrane</keyword>
<feature type="region of interest" description="Disordered" evidence="5">
    <location>
        <begin position="318"/>
        <end position="384"/>
    </location>
</feature>
<dbReference type="EMBL" id="PYGA01000011">
    <property type="protein sequence ID" value="PSK96515.1"/>
    <property type="molecule type" value="Genomic_DNA"/>
</dbReference>
<keyword evidence="1" id="KW-0808">Transferase</keyword>
<protein>
    <submittedName>
        <fullName evidence="8">Serine/threonine protein kinase</fullName>
    </submittedName>
</protein>
<feature type="compositionally biased region" description="Low complexity" evidence="5">
    <location>
        <begin position="318"/>
        <end position="328"/>
    </location>
</feature>
<keyword evidence="6" id="KW-1133">Transmembrane helix</keyword>
<sequence>MNEADPLHDSDPAALGRYTVLGRLGEGGQGTVYMGEGPDGDRVAIKTLNGQAVDSPAMRQRFVREADAARQVASFCTAAVLAADFDAHPPYIVSEFVEGPSLKQRVESEGPLAPGDLNRLAVAIANALVAIHEAGIVHRDLKPANVLLGPGGARVIDFGIAQDTRGVGTLTNSSIGTPAFMAPEQIEGRSLSPAADVFAWGAVMAFAATGVSPFQGPSIPTILHQVLSVEPDVSGVPEPLRGPVIAALAKDPAARPSSVDLLMGLLGRKERPAGHDAVTAVLRESAGAGTAGAAAVAGATAAAGTTAGTGTTAAASAADAPTVAGASPHGPPGPGPGPVPGSGSGSGSNTDPTLNATALTGQHASGPNGPGANGSAPPGAPAPRKRSAALVVGGIAVVLILILTGLAAYAIGRQGGPGGPDADASPTPSKSAPPTVDRQKAAEHTGAAVPKFTEDFSGEWEGAVAGRIYTLDVDQGERTADLSDDGDDSCSYDFEIREAVVQQGERRYFTSAEGDEDECPGSSAVISLNRKKQMSVEVYRTPSAKQGQRGGQQPAVKVPALDPVEE</sequence>
<dbReference type="Gene3D" id="1.10.510.10">
    <property type="entry name" value="Transferase(Phosphotransferase) domain 1"/>
    <property type="match status" value="1"/>
</dbReference>
<keyword evidence="8" id="KW-0723">Serine/threonine-protein kinase</keyword>
<dbReference type="OrthoDB" id="3915799at2"/>
<organism evidence="8 9">
    <name type="scientific">Murinocardiopsis flavida</name>
    <dbReference type="NCBI Taxonomy" id="645275"/>
    <lineage>
        <taxon>Bacteria</taxon>
        <taxon>Bacillati</taxon>
        <taxon>Actinomycetota</taxon>
        <taxon>Actinomycetes</taxon>
        <taxon>Streptosporangiales</taxon>
        <taxon>Nocardiopsidaceae</taxon>
        <taxon>Murinocardiopsis</taxon>
    </lineage>
</organism>
<dbReference type="SMART" id="SM00220">
    <property type="entry name" value="S_TKc"/>
    <property type="match status" value="1"/>
</dbReference>
<dbReference type="Proteomes" id="UP000240542">
    <property type="component" value="Unassembled WGS sequence"/>
</dbReference>
<reference evidence="8 9" key="1">
    <citation type="submission" date="2018-03" db="EMBL/GenBank/DDBJ databases">
        <title>Genomic Encyclopedia of Archaeal and Bacterial Type Strains, Phase II (KMG-II): from individual species to whole genera.</title>
        <authorList>
            <person name="Goeker M."/>
        </authorList>
    </citation>
    <scope>NUCLEOTIDE SEQUENCE [LARGE SCALE GENOMIC DNA]</scope>
    <source>
        <strain evidence="8 9">DSM 45312</strain>
    </source>
</reference>
<feature type="compositionally biased region" description="Pro residues" evidence="5">
    <location>
        <begin position="329"/>
        <end position="339"/>
    </location>
</feature>
<keyword evidence="9" id="KW-1185">Reference proteome</keyword>
<dbReference type="GO" id="GO:0004674">
    <property type="term" value="F:protein serine/threonine kinase activity"/>
    <property type="evidence" value="ECO:0007669"/>
    <property type="project" value="UniProtKB-KW"/>
</dbReference>
<keyword evidence="4" id="KW-0067">ATP-binding</keyword>
<evidence type="ECO:0000256" key="5">
    <source>
        <dbReference type="SAM" id="MobiDB-lite"/>
    </source>
</evidence>
<dbReference type="AlphaFoldDB" id="A0A2P8DH16"/>
<dbReference type="PROSITE" id="PS50011">
    <property type="entry name" value="PROTEIN_KINASE_DOM"/>
    <property type="match status" value="1"/>
</dbReference>
<feature type="compositionally biased region" description="Low complexity" evidence="5">
    <location>
        <begin position="420"/>
        <end position="435"/>
    </location>
</feature>
<dbReference type="PANTHER" id="PTHR43289">
    <property type="entry name" value="MITOGEN-ACTIVATED PROTEIN KINASE KINASE KINASE 20-RELATED"/>
    <property type="match status" value="1"/>
</dbReference>
<evidence type="ECO:0000256" key="2">
    <source>
        <dbReference type="ARBA" id="ARBA00022741"/>
    </source>
</evidence>
<evidence type="ECO:0000256" key="4">
    <source>
        <dbReference type="ARBA" id="ARBA00022840"/>
    </source>
</evidence>
<proteinExistence type="predicted"/>
<evidence type="ECO:0000256" key="1">
    <source>
        <dbReference type="ARBA" id="ARBA00022679"/>
    </source>
</evidence>
<comment type="caution">
    <text evidence="8">The sequence shown here is derived from an EMBL/GenBank/DDBJ whole genome shotgun (WGS) entry which is preliminary data.</text>
</comment>
<feature type="transmembrane region" description="Helical" evidence="6">
    <location>
        <begin position="388"/>
        <end position="411"/>
    </location>
</feature>
<feature type="domain" description="Protein kinase" evidence="7">
    <location>
        <begin position="18"/>
        <end position="278"/>
    </location>
</feature>
<feature type="region of interest" description="Disordered" evidence="5">
    <location>
        <begin position="417"/>
        <end position="448"/>
    </location>
</feature>
<dbReference type="Gene3D" id="3.30.200.20">
    <property type="entry name" value="Phosphorylase Kinase, domain 1"/>
    <property type="match status" value="1"/>
</dbReference>
<evidence type="ECO:0000259" key="7">
    <source>
        <dbReference type="PROSITE" id="PS50011"/>
    </source>
</evidence>
<dbReference type="Pfam" id="PF00069">
    <property type="entry name" value="Pkinase"/>
    <property type="match status" value="1"/>
</dbReference>
<evidence type="ECO:0000313" key="9">
    <source>
        <dbReference type="Proteomes" id="UP000240542"/>
    </source>
</evidence>
<name>A0A2P8DH16_9ACTN</name>
<dbReference type="SUPFAM" id="SSF56112">
    <property type="entry name" value="Protein kinase-like (PK-like)"/>
    <property type="match status" value="1"/>
</dbReference>
<gene>
    <name evidence="8" type="ORF">CLV63_111110</name>
</gene>
<feature type="region of interest" description="Disordered" evidence="5">
    <location>
        <begin position="540"/>
        <end position="566"/>
    </location>
</feature>
<dbReference type="GO" id="GO:0005524">
    <property type="term" value="F:ATP binding"/>
    <property type="evidence" value="ECO:0007669"/>
    <property type="project" value="UniProtKB-KW"/>
</dbReference>
<evidence type="ECO:0000313" key="8">
    <source>
        <dbReference type="EMBL" id="PSK96515.1"/>
    </source>
</evidence>
<evidence type="ECO:0000256" key="6">
    <source>
        <dbReference type="SAM" id="Phobius"/>
    </source>
</evidence>
<dbReference type="InterPro" id="IPR011009">
    <property type="entry name" value="Kinase-like_dom_sf"/>
</dbReference>
<keyword evidence="3 8" id="KW-0418">Kinase</keyword>
<accession>A0A2P8DH16</accession>
<keyword evidence="6" id="KW-0472">Membrane</keyword>
<dbReference type="CDD" id="cd14014">
    <property type="entry name" value="STKc_PknB_like"/>
    <property type="match status" value="1"/>
</dbReference>
<dbReference type="InterPro" id="IPR008271">
    <property type="entry name" value="Ser/Thr_kinase_AS"/>
</dbReference>
<evidence type="ECO:0000256" key="3">
    <source>
        <dbReference type="ARBA" id="ARBA00022777"/>
    </source>
</evidence>